<evidence type="ECO:0000256" key="7">
    <source>
        <dbReference type="ARBA" id="ARBA00022824"/>
    </source>
</evidence>
<evidence type="ECO:0000256" key="13">
    <source>
        <dbReference type="ARBA" id="ARBA00023136"/>
    </source>
</evidence>
<evidence type="ECO:0000256" key="14">
    <source>
        <dbReference type="PIRSR" id="PIRSR602401-1"/>
    </source>
</evidence>
<dbReference type="AlphaFoldDB" id="A0A8J6KWB2"/>
<keyword evidence="11 15" id="KW-0503">Monooxygenase</keyword>
<reference evidence="16" key="1">
    <citation type="submission" date="2020-03" db="EMBL/GenBank/DDBJ databases">
        <title>Studies in the Genomics of Life Span.</title>
        <authorList>
            <person name="Glass D."/>
        </authorList>
    </citation>
    <scope>NUCLEOTIDE SEQUENCE</scope>
    <source>
        <strain evidence="16">LTLLF</strain>
        <tissue evidence="16">Muscle</tissue>
    </source>
</reference>
<evidence type="ECO:0000313" key="16">
    <source>
        <dbReference type="EMBL" id="KAH0515950.1"/>
    </source>
</evidence>
<evidence type="ECO:0000313" key="17">
    <source>
        <dbReference type="Proteomes" id="UP000710432"/>
    </source>
</evidence>
<dbReference type="SUPFAM" id="SSF48264">
    <property type="entry name" value="Cytochrome P450"/>
    <property type="match status" value="2"/>
</dbReference>
<dbReference type="Proteomes" id="UP000710432">
    <property type="component" value="Unassembled WGS sequence"/>
</dbReference>
<evidence type="ECO:0000256" key="10">
    <source>
        <dbReference type="ARBA" id="ARBA00023004"/>
    </source>
</evidence>
<dbReference type="GO" id="GO:0016125">
    <property type="term" value="P:sterol metabolic process"/>
    <property type="evidence" value="ECO:0007669"/>
    <property type="project" value="TreeGrafter"/>
</dbReference>
<name>A0A8J6KWB2_MICOH</name>
<keyword evidence="8" id="KW-0492">Microsome</keyword>
<keyword evidence="12" id="KW-0443">Lipid metabolism</keyword>
<evidence type="ECO:0000256" key="8">
    <source>
        <dbReference type="ARBA" id="ARBA00022848"/>
    </source>
</evidence>
<evidence type="ECO:0000256" key="11">
    <source>
        <dbReference type="ARBA" id="ARBA00023033"/>
    </source>
</evidence>
<dbReference type="PROSITE" id="PS00086">
    <property type="entry name" value="CYTOCHROME_P450"/>
    <property type="match status" value="1"/>
</dbReference>
<gene>
    <name evidence="16" type="ORF">LTLLF_128105</name>
</gene>
<protein>
    <submittedName>
        <fullName evidence="16">Cytochrome P450 26B1</fullName>
    </submittedName>
</protein>
<evidence type="ECO:0000256" key="12">
    <source>
        <dbReference type="ARBA" id="ARBA00023098"/>
    </source>
</evidence>
<keyword evidence="9 15" id="KW-0560">Oxidoreductase</keyword>
<comment type="subcellular location">
    <subcellularLocation>
        <location evidence="3">Endoplasmic reticulum membrane</location>
        <topology evidence="3">Peripheral membrane protein</topology>
    </subcellularLocation>
    <subcellularLocation>
        <location evidence="2">Microsome membrane</location>
        <topology evidence="2">Peripheral membrane protein</topology>
    </subcellularLocation>
</comment>
<proteinExistence type="inferred from homology"/>
<dbReference type="EMBL" id="JAATJU010020799">
    <property type="protein sequence ID" value="KAH0515950.1"/>
    <property type="molecule type" value="Genomic_DNA"/>
</dbReference>
<comment type="caution">
    <text evidence="16">The sequence shown here is derived from an EMBL/GenBank/DDBJ whole genome shotgun (WGS) entry which is preliminary data.</text>
</comment>
<dbReference type="PRINTS" id="PR00463">
    <property type="entry name" value="EP450I"/>
</dbReference>
<dbReference type="PANTHER" id="PTHR24286:SF177">
    <property type="entry name" value="CYTOCHROME P450 26B1"/>
    <property type="match status" value="1"/>
</dbReference>
<dbReference type="GO" id="GO:0020037">
    <property type="term" value="F:heme binding"/>
    <property type="evidence" value="ECO:0007669"/>
    <property type="project" value="InterPro"/>
</dbReference>
<dbReference type="GO" id="GO:0005506">
    <property type="term" value="F:iron ion binding"/>
    <property type="evidence" value="ECO:0007669"/>
    <property type="project" value="InterPro"/>
</dbReference>
<dbReference type="GO" id="GO:0005789">
    <property type="term" value="C:endoplasmic reticulum membrane"/>
    <property type="evidence" value="ECO:0007669"/>
    <property type="project" value="UniProtKB-SubCell"/>
</dbReference>
<evidence type="ECO:0000256" key="6">
    <source>
        <dbReference type="ARBA" id="ARBA00022723"/>
    </source>
</evidence>
<evidence type="ECO:0000256" key="3">
    <source>
        <dbReference type="ARBA" id="ARBA00004406"/>
    </source>
</evidence>
<evidence type="ECO:0000256" key="15">
    <source>
        <dbReference type="RuleBase" id="RU000461"/>
    </source>
</evidence>
<evidence type="ECO:0000256" key="4">
    <source>
        <dbReference type="ARBA" id="ARBA00010617"/>
    </source>
</evidence>
<dbReference type="Gene3D" id="1.10.630.10">
    <property type="entry name" value="Cytochrome P450"/>
    <property type="match status" value="2"/>
</dbReference>
<evidence type="ECO:0000256" key="1">
    <source>
        <dbReference type="ARBA" id="ARBA00001971"/>
    </source>
</evidence>
<evidence type="ECO:0000256" key="2">
    <source>
        <dbReference type="ARBA" id="ARBA00004174"/>
    </source>
</evidence>
<dbReference type="GO" id="GO:0016705">
    <property type="term" value="F:oxidoreductase activity, acting on paired donors, with incorporation or reduction of molecular oxygen"/>
    <property type="evidence" value="ECO:0007669"/>
    <property type="project" value="InterPro"/>
</dbReference>
<keyword evidence="5 14" id="KW-0349">Heme</keyword>
<sequence length="618" mass="69181">MLFEGLELVSALATLAACLVSVTLLLAVSQQLWQLRWAATRDKSCKLPIPKGSMGFPLIGETGHWLLQGSDFQSSRREKYGNVFKTHLLGRPLIRVTGAENVRKILLGEHQLVSTEWPRSARVLLGPNTVANSIGDIHRNKRKMELGFSTERQETQEPTECKAGFLSSRWAEPKVIDGNRIMGEASPALLGSGYLWLITQAVAIDMLTWIQAWFRAEASNCFRVHREVFSKIFSHEALESYLPKIQLVIQDTLRAWSSQPEAINVYQEAQRLTFRMAVRVLLGFSIPEEDLGHLFEVYQQFVDNVFSLPLDLPFSGYRRGIQARQILQKGLEKAIREKLQCTQGKDYSDALDILIESSKEHGKEMTMQELKDGTLELIFAAYATTASASTSLIMQLLKHPAVLEKLREELRAQGLLHGGGCPCEGTLRLDTLSGLRYLDCVIKEVMRLFTPISGGYRTVLQTFELDVRLGSSHRGSGVAGALAKRQEKGFQIPKGWSVMYSIRDTHDTAPVFKDVNVFDPDRFSQARSEDKDGRFHYLPFGGGVRTCLGKHLAKLFLKVLAVELASTSRFELATRTFPRITLVPVLHPVDGLSVKFFGLDSNQNEILPETEAMLSATV</sequence>
<feature type="binding site" description="axial binding residue" evidence="14">
    <location>
        <position position="547"/>
    </location>
    <ligand>
        <name>heme</name>
        <dbReference type="ChEBI" id="CHEBI:30413"/>
    </ligand>
    <ligandPart>
        <name>Fe</name>
        <dbReference type="ChEBI" id="CHEBI:18248"/>
    </ligandPart>
</feature>
<dbReference type="InterPro" id="IPR001128">
    <property type="entry name" value="Cyt_P450"/>
</dbReference>
<keyword evidence="13" id="KW-0472">Membrane</keyword>
<comment type="similarity">
    <text evidence="4 15">Belongs to the cytochrome P450 family.</text>
</comment>
<keyword evidence="6 14" id="KW-0479">Metal-binding</keyword>
<dbReference type="GO" id="GO:0004497">
    <property type="term" value="F:monooxygenase activity"/>
    <property type="evidence" value="ECO:0007669"/>
    <property type="project" value="UniProtKB-KW"/>
</dbReference>
<organism evidence="16 17">
    <name type="scientific">Microtus ochrogaster</name>
    <name type="common">Prairie vole</name>
    <dbReference type="NCBI Taxonomy" id="79684"/>
    <lineage>
        <taxon>Eukaryota</taxon>
        <taxon>Metazoa</taxon>
        <taxon>Chordata</taxon>
        <taxon>Craniata</taxon>
        <taxon>Vertebrata</taxon>
        <taxon>Euteleostomi</taxon>
        <taxon>Mammalia</taxon>
        <taxon>Eutheria</taxon>
        <taxon>Euarchontoglires</taxon>
        <taxon>Glires</taxon>
        <taxon>Rodentia</taxon>
        <taxon>Myomorpha</taxon>
        <taxon>Muroidea</taxon>
        <taxon>Cricetidae</taxon>
        <taxon>Arvicolinae</taxon>
        <taxon>Microtus</taxon>
    </lineage>
</organism>
<dbReference type="Pfam" id="PF00067">
    <property type="entry name" value="p450"/>
    <property type="match status" value="2"/>
</dbReference>
<dbReference type="InterPro" id="IPR002401">
    <property type="entry name" value="Cyt_P450_E_grp-I"/>
</dbReference>
<keyword evidence="10 14" id="KW-0408">Iron</keyword>
<comment type="cofactor">
    <cofactor evidence="1 14">
        <name>heme</name>
        <dbReference type="ChEBI" id="CHEBI:30413"/>
    </cofactor>
</comment>
<dbReference type="InterPro" id="IPR036396">
    <property type="entry name" value="Cyt_P450_sf"/>
</dbReference>
<dbReference type="PRINTS" id="PR00385">
    <property type="entry name" value="P450"/>
</dbReference>
<evidence type="ECO:0000256" key="5">
    <source>
        <dbReference type="ARBA" id="ARBA00022617"/>
    </source>
</evidence>
<evidence type="ECO:0000256" key="9">
    <source>
        <dbReference type="ARBA" id="ARBA00023002"/>
    </source>
</evidence>
<keyword evidence="7" id="KW-0256">Endoplasmic reticulum</keyword>
<dbReference type="InterPro" id="IPR017972">
    <property type="entry name" value="Cyt_P450_CS"/>
</dbReference>
<accession>A0A8J6KWB2</accession>
<dbReference type="PANTHER" id="PTHR24286">
    <property type="entry name" value="CYTOCHROME P450 26"/>
    <property type="match status" value="1"/>
</dbReference>